<dbReference type="InterPro" id="IPR045851">
    <property type="entry name" value="AMP-bd_C_sf"/>
</dbReference>
<dbReference type="Pfam" id="PF13193">
    <property type="entry name" value="AMP-binding_C"/>
    <property type="match status" value="1"/>
</dbReference>
<dbReference type="PANTHER" id="PTHR43767">
    <property type="entry name" value="LONG-CHAIN-FATTY-ACID--COA LIGASE"/>
    <property type="match status" value="1"/>
</dbReference>
<evidence type="ECO:0000313" key="6">
    <source>
        <dbReference type="Proteomes" id="UP000005316"/>
    </source>
</evidence>
<reference evidence="5 6" key="1">
    <citation type="submission" date="2011-04" db="EMBL/GenBank/DDBJ databases">
        <authorList>
            <person name="Muzny D."/>
            <person name="Qin X."/>
            <person name="Deng J."/>
            <person name="Jiang H."/>
            <person name="Liu Y."/>
            <person name="Qu J."/>
            <person name="Song X.-Z."/>
            <person name="Zhang L."/>
            <person name="Thornton R."/>
            <person name="Coyle M."/>
            <person name="Francisco L."/>
            <person name="Jackson L."/>
            <person name="Javaid M."/>
            <person name="Korchina V."/>
            <person name="Kovar C."/>
            <person name="Mata R."/>
            <person name="Mathew T."/>
            <person name="Ngo R."/>
            <person name="Nguyen L."/>
            <person name="Nguyen N."/>
            <person name="Okwuonu G."/>
            <person name="Ongeri F."/>
            <person name="Pham C."/>
            <person name="Simmons D."/>
            <person name="Wilczek-Boney K."/>
            <person name="Hale W."/>
            <person name="Jakkamsetti A."/>
            <person name="Pham P."/>
            <person name="Ruth R."/>
            <person name="San Lucas F."/>
            <person name="Warren J."/>
            <person name="Zhang J."/>
            <person name="Zhao Z."/>
            <person name="Zhou C."/>
            <person name="Zhu D."/>
            <person name="Lee S."/>
            <person name="Bess C."/>
            <person name="Blankenburg K."/>
            <person name="Forbes L."/>
            <person name="Fu Q."/>
            <person name="Gubbala S."/>
            <person name="Hirani K."/>
            <person name="Jayaseelan J.C."/>
            <person name="Lara F."/>
            <person name="Munidasa M."/>
            <person name="Palculict T."/>
            <person name="Patil S."/>
            <person name="Pu L.-L."/>
            <person name="Saada N."/>
            <person name="Tang L."/>
            <person name="Weissenberger G."/>
            <person name="Zhu Y."/>
            <person name="Hemphill L."/>
            <person name="Shang Y."/>
            <person name="Youmans B."/>
            <person name="Ayvaz T."/>
            <person name="Ross M."/>
            <person name="Santibanez J."/>
            <person name="Aqrawi P."/>
            <person name="Gross S."/>
            <person name="Joshi V."/>
            <person name="Fowler G."/>
            <person name="Nazareth L."/>
            <person name="Reid J."/>
            <person name="Worley K."/>
            <person name="Petrosino J."/>
            <person name="Highlander S."/>
            <person name="Gibbs R."/>
        </authorList>
    </citation>
    <scope>NUCLEOTIDE SEQUENCE [LARGE SCALE GENOMIC DNA]</scope>
    <source>
        <strain evidence="5 6">2681</strain>
    </source>
</reference>
<dbReference type="GO" id="GO:0004467">
    <property type="term" value="F:long-chain fatty acid-CoA ligase activity"/>
    <property type="evidence" value="ECO:0007669"/>
    <property type="project" value="UniProtKB-EC"/>
</dbReference>
<sequence length="513" mass="57159">MFMDIGTTLARNARRTPDKEAIYFKDHVYTYGRLNREVNKLAHGLIARGIEKGDKVAILMKNSDMFVIAFYAVMKVGGVAVPINFRLTQEEVRYILNDSDASAVLFDEEYAVLVNQAVADNQKVLFQVSVGEKAVGEQIKMAEILTKNDADPSIEVDESDDAEILYTSGTTGRPKGALFDHHRVLHVAFSTAIMMKISPDDNLLHVAPLFHSAQLNLFMITGTFLGSTQVIHQEFDPRQVLQSIEKYKISIFFAVPTMYNYLLLVPDRESFDLTSVKRCGYGAAPMPVALLEKSIAMFKNDQFHNMCGLTEAGPGGIILPPEKHKDKIGAGGKAMLNTEVRVVSDTGDDVLPGQVGEFIIKSEMVMKGYYKNPEETRKALRDGWLYTGDLALIDEEGFITLVDRKKDMIISGGENVYSTEVEQILYKHPKLMDAAIIGLPDEVWGEKVVAIVVPNEGEVVDEEEIKTFCGQHLAKYKVPTQIFVEKQIPRNASGKVLKYRIREALSNGKPVNN</sequence>
<evidence type="ECO:0000259" key="4">
    <source>
        <dbReference type="Pfam" id="PF13193"/>
    </source>
</evidence>
<dbReference type="HOGENOM" id="CLU_000022_59_0_9"/>
<organism evidence="5 6">
    <name type="scientific">Sporosarcina newyorkensis 2681</name>
    <dbReference type="NCBI Taxonomy" id="1027292"/>
    <lineage>
        <taxon>Bacteria</taxon>
        <taxon>Bacillati</taxon>
        <taxon>Bacillota</taxon>
        <taxon>Bacilli</taxon>
        <taxon>Bacillales</taxon>
        <taxon>Caryophanaceae</taxon>
        <taxon>Sporosarcina</taxon>
    </lineage>
</organism>
<dbReference type="Proteomes" id="UP000005316">
    <property type="component" value="Unassembled WGS sequence"/>
</dbReference>
<dbReference type="EMBL" id="AFPZ01000093">
    <property type="protein sequence ID" value="EGQ22478.1"/>
    <property type="molecule type" value="Genomic_DNA"/>
</dbReference>
<gene>
    <name evidence="5" type="primary">fadD5</name>
    <name evidence="5" type="ORF">HMPREF9372_2870</name>
</gene>
<dbReference type="InterPro" id="IPR050237">
    <property type="entry name" value="ATP-dep_AMP-bd_enzyme"/>
</dbReference>
<dbReference type="NCBIfam" id="NF004837">
    <property type="entry name" value="PRK06187.1"/>
    <property type="match status" value="1"/>
</dbReference>
<dbReference type="PANTHER" id="PTHR43767:SF1">
    <property type="entry name" value="NONRIBOSOMAL PEPTIDE SYNTHASE PES1 (EUROFUNG)-RELATED"/>
    <property type="match status" value="1"/>
</dbReference>
<comment type="caution">
    <text evidence="5">The sequence shown here is derived from an EMBL/GenBank/DDBJ whole genome shotgun (WGS) entry which is preliminary data.</text>
</comment>
<dbReference type="EC" id="6.2.1.3" evidence="5"/>
<dbReference type="SUPFAM" id="SSF56801">
    <property type="entry name" value="Acetyl-CoA synthetase-like"/>
    <property type="match status" value="1"/>
</dbReference>
<comment type="similarity">
    <text evidence="1">Belongs to the ATP-dependent AMP-binding enzyme family.</text>
</comment>
<dbReference type="Pfam" id="PF00501">
    <property type="entry name" value="AMP-binding"/>
    <property type="match status" value="1"/>
</dbReference>
<dbReference type="Gene3D" id="3.30.300.30">
    <property type="match status" value="1"/>
</dbReference>
<name>F9DVN9_9BACL</name>
<dbReference type="InterPro" id="IPR025110">
    <property type="entry name" value="AMP-bd_C"/>
</dbReference>
<evidence type="ECO:0000256" key="2">
    <source>
        <dbReference type="ARBA" id="ARBA00022598"/>
    </source>
</evidence>
<feature type="domain" description="AMP-dependent synthetase/ligase" evidence="3">
    <location>
        <begin position="10"/>
        <end position="370"/>
    </location>
</feature>
<evidence type="ECO:0000313" key="5">
    <source>
        <dbReference type="EMBL" id="EGQ22478.1"/>
    </source>
</evidence>
<protein>
    <submittedName>
        <fullName evidence="5">Long-chain-fatty-acid-CoA ligase</fullName>
        <ecNumber evidence="5">6.2.1.3</ecNumber>
    </submittedName>
</protein>
<keyword evidence="2 5" id="KW-0436">Ligase</keyword>
<dbReference type="InterPro" id="IPR042099">
    <property type="entry name" value="ANL_N_sf"/>
</dbReference>
<dbReference type="FunFam" id="3.30.300.30:FF:000008">
    <property type="entry name" value="2,3-dihydroxybenzoate-AMP ligase"/>
    <property type="match status" value="1"/>
</dbReference>
<dbReference type="Gene3D" id="3.40.50.12780">
    <property type="entry name" value="N-terminal domain of ligase-like"/>
    <property type="match status" value="1"/>
</dbReference>
<dbReference type="STRING" id="759851.SAMN04244570_1074"/>
<dbReference type="PROSITE" id="PS00455">
    <property type="entry name" value="AMP_BINDING"/>
    <property type="match status" value="1"/>
</dbReference>
<accession>F9DVN9</accession>
<dbReference type="CDD" id="cd17631">
    <property type="entry name" value="FACL_FadD13-like"/>
    <property type="match status" value="1"/>
</dbReference>
<dbReference type="InterPro" id="IPR000873">
    <property type="entry name" value="AMP-dep_synth/lig_dom"/>
</dbReference>
<evidence type="ECO:0000256" key="1">
    <source>
        <dbReference type="ARBA" id="ARBA00006432"/>
    </source>
</evidence>
<feature type="domain" description="AMP-binding enzyme C-terminal" evidence="4">
    <location>
        <begin position="420"/>
        <end position="495"/>
    </location>
</feature>
<dbReference type="eggNOG" id="COG0318">
    <property type="taxonomic scope" value="Bacteria"/>
</dbReference>
<evidence type="ECO:0000259" key="3">
    <source>
        <dbReference type="Pfam" id="PF00501"/>
    </source>
</evidence>
<proteinExistence type="inferred from homology"/>
<dbReference type="InterPro" id="IPR020845">
    <property type="entry name" value="AMP-binding_CS"/>
</dbReference>
<dbReference type="AlphaFoldDB" id="F9DVN9"/>